<organism evidence="6 7">
    <name type="scientific">Pseudotabrizicola alkalilacus</name>
    <dbReference type="NCBI Taxonomy" id="2305252"/>
    <lineage>
        <taxon>Bacteria</taxon>
        <taxon>Pseudomonadati</taxon>
        <taxon>Pseudomonadota</taxon>
        <taxon>Alphaproteobacteria</taxon>
        <taxon>Rhodobacterales</taxon>
        <taxon>Paracoccaceae</taxon>
        <taxon>Pseudotabrizicola</taxon>
    </lineage>
</organism>
<dbReference type="GO" id="GO:0009279">
    <property type="term" value="C:cell outer membrane"/>
    <property type="evidence" value="ECO:0007669"/>
    <property type="project" value="TreeGrafter"/>
</dbReference>
<protein>
    <submittedName>
        <fullName evidence="6">Lipopolysaccharide transport periplasmic protein LptA</fullName>
    </submittedName>
</protein>
<evidence type="ECO:0000256" key="2">
    <source>
        <dbReference type="ARBA" id="ARBA00022729"/>
    </source>
</evidence>
<keyword evidence="7" id="KW-1185">Reference proteome</keyword>
<name>A0A411Z2T5_9RHOB</name>
<evidence type="ECO:0000256" key="4">
    <source>
        <dbReference type="SAM" id="SignalP"/>
    </source>
</evidence>
<evidence type="ECO:0000313" key="6">
    <source>
        <dbReference type="EMBL" id="RGP37374.1"/>
    </source>
</evidence>
<dbReference type="InterPro" id="IPR052037">
    <property type="entry name" value="LPS_export_LptA"/>
</dbReference>
<dbReference type="AlphaFoldDB" id="A0A411Z2T5"/>
<reference evidence="6 7" key="1">
    <citation type="submission" date="2018-08" db="EMBL/GenBank/DDBJ databases">
        <title>Flavobacterium tibetense sp. nov., isolated from a wetland YonghuCo on Tibetan Plateau.</title>
        <authorList>
            <person name="Phurbu D."/>
            <person name="Lu H."/>
            <person name="Xing P."/>
        </authorList>
    </citation>
    <scope>NUCLEOTIDE SEQUENCE [LARGE SCALE GENOMIC DNA]</scope>
    <source>
        <strain evidence="6 7">DJC</strain>
    </source>
</reference>
<feature type="chain" id="PRO_5019544186" evidence="4">
    <location>
        <begin position="21"/>
        <end position="162"/>
    </location>
</feature>
<gene>
    <name evidence="6" type="primary">lptA</name>
    <name evidence="6" type="ORF">D1012_09110</name>
</gene>
<dbReference type="InterPro" id="IPR005653">
    <property type="entry name" value="OstA-like_N"/>
</dbReference>
<proteinExistence type="predicted"/>
<dbReference type="InterPro" id="IPR014340">
    <property type="entry name" value="LptA"/>
</dbReference>
<dbReference type="Gene3D" id="2.60.450.10">
    <property type="entry name" value="Lipopolysaccharide (LPS) transport protein A like domain"/>
    <property type="match status" value="1"/>
</dbReference>
<comment type="caution">
    <text evidence="6">The sequence shown here is derived from an EMBL/GenBank/DDBJ whole genome shotgun (WGS) entry which is preliminary data.</text>
</comment>
<keyword evidence="2 4" id="KW-0732">Signal</keyword>
<evidence type="ECO:0000259" key="5">
    <source>
        <dbReference type="Pfam" id="PF03968"/>
    </source>
</evidence>
<keyword evidence="3" id="KW-0574">Periplasm</keyword>
<feature type="signal peptide" evidence="4">
    <location>
        <begin position="1"/>
        <end position="20"/>
    </location>
</feature>
<dbReference type="PANTHER" id="PTHR36504">
    <property type="entry name" value="LIPOPOLYSACCHARIDE EXPORT SYSTEM PROTEIN LPTA"/>
    <property type="match status" value="1"/>
</dbReference>
<dbReference type="OrthoDB" id="9811926at2"/>
<dbReference type="PANTHER" id="PTHR36504:SF1">
    <property type="entry name" value="LIPOPOLYSACCHARIDE EXPORT SYSTEM PROTEIN LPTA"/>
    <property type="match status" value="1"/>
</dbReference>
<keyword evidence="1" id="KW-0813">Transport</keyword>
<dbReference type="GO" id="GO:0015920">
    <property type="term" value="P:lipopolysaccharide transport"/>
    <property type="evidence" value="ECO:0007669"/>
    <property type="project" value="InterPro"/>
</dbReference>
<evidence type="ECO:0000313" key="7">
    <source>
        <dbReference type="Proteomes" id="UP000284547"/>
    </source>
</evidence>
<evidence type="ECO:0000256" key="3">
    <source>
        <dbReference type="ARBA" id="ARBA00022764"/>
    </source>
</evidence>
<dbReference type="GO" id="GO:0001530">
    <property type="term" value="F:lipopolysaccharide binding"/>
    <property type="evidence" value="ECO:0007669"/>
    <property type="project" value="InterPro"/>
</dbReference>
<dbReference type="GO" id="GO:0017089">
    <property type="term" value="F:glycolipid transfer activity"/>
    <property type="evidence" value="ECO:0007669"/>
    <property type="project" value="TreeGrafter"/>
</dbReference>
<dbReference type="NCBIfam" id="TIGR03002">
    <property type="entry name" value="outer_YhbN_LptA"/>
    <property type="match status" value="1"/>
</dbReference>
<dbReference type="EMBL" id="QWEY01000004">
    <property type="protein sequence ID" value="RGP37374.1"/>
    <property type="molecule type" value="Genomic_DNA"/>
</dbReference>
<evidence type="ECO:0000256" key="1">
    <source>
        <dbReference type="ARBA" id="ARBA00022448"/>
    </source>
</evidence>
<sequence>MYQFLRALCLAAVFALPAVAQQANIRFGGLQQDSSLPVEVTSDSLSVDQGSGAAVFTGNVMAKQGDMRLTAENIRVEYTSDGDGIDRLIATGNVTLVSPTDAAEASEAVYTIASGTVVMTGDVLLTQGRAAISGQELTVNLQDGTGTMTGGVKTVFQPGEAP</sequence>
<feature type="domain" description="Organic solvent tolerance-like N-terminal" evidence="5">
    <location>
        <begin position="39"/>
        <end position="144"/>
    </location>
</feature>
<dbReference type="Pfam" id="PF03968">
    <property type="entry name" value="LptD_N"/>
    <property type="match status" value="1"/>
</dbReference>
<dbReference type="Proteomes" id="UP000284547">
    <property type="component" value="Unassembled WGS sequence"/>
</dbReference>
<accession>A0A411Z2T5</accession>
<dbReference type="GO" id="GO:0030288">
    <property type="term" value="C:outer membrane-bounded periplasmic space"/>
    <property type="evidence" value="ECO:0007669"/>
    <property type="project" value="TreeGrafter"/>
</dbReference>
<dbReference type="RefSeq" id="WP_118151336.1">
    <property type="nucleotide sequence ID" value="NZ_QWEY01000004.1"/>
</dbReference>